<dbReference type="PANTHER" id="PTHR10044">
    <property type="entry name" value="INHIBITOR OF APOPTOSIS"/>
    <property type="match status" value="1"/>
</dbReference>
<feature type="region of interest" description="Disordered" evidence="6">
    <location>
        <begin position="247"/>
        <end position="284"/>
    </location>
</feature>
<evidence type="ECO:0000313" key="9">
    <source>
        <dbReference type="Proteomes" id="UP000085678"/>
    </source>
</evidence>
<dbReference type="OrthoDB" id="1711136at2759"/>
<evidence type="ECO:0000259" key="7">
    <source>
        <dbReference type="PROSITE" id="PS50089"/>
    </source>
</evidence>
<dbReference type="STRING" id="7574.A0A1S3K081"/>
<feature type="coiled-coil region" evidence="5">
    <location>
        <begin position="113"/>
        <end position="151"/>
    </location>
</feature>
<reference evidence="10" key="1">
    <citation type="submission" date="2025-08" db="UniProtKB">
        <authorList>
            <consortium name="RefSeq"/>
        </authorList>
    </citation>
    <scope>IDENTIFICATION</scope>
    <source>
        <tissue evidence="10">Gonads</tissue>
    </source>
</reference>
<evidence type="ECO:0000256" key="6">
    <source>
        <dbReference type="SAM" id="MobiDB-lite"/>
    </source>
</evidence>
<accession>A0A1S3K081</accession>
<evidence type="ECO:0000256" key="1">
    <source>
        <dbReference type="ARBA" id="ARBA00022723"/>
    </source>
</evidence>
<evidence type="ECO:0000313" key="10">
    <source>
        <dbReference type="RefSeq" id="XP_013415769.1"/>
    </source>
</evidence>
<evidence type="ECO:0000256" key="5">
    <source>
        <dbReference type="SAM" id="Coils"/>
    </source>
</evidence>
<feature type="domain" description="SAM" evidence="8">
    <location>
        <begin position="186"/>
        <end position="244"/>
    </location>
</feature>
<dbReference type="Proteomes" id="UP000085678">
    <property type="component" value="Unplaced"/>
</dbReference>
<keyword evidence="1" id="KW-0479">Metal-binding</keyword>
<evidence type="ECO:0000259" key="8">
    <source>
        <dbReference type="PROSITE" id="PS50105"/>
    </source>
</evidence>
<dbReference type="KEGG" id="lak:106177518"/>
<proteinExistence type="predicted"/>
<dbReference type="GO" id="GO:0008270">
    <property type="term" value="F:zinc ion binding"/>
    <property type="evidence" value="ECO:0007669"/>
    <property type="project" value="UniProtKB-KW"/>
</dbReference>
<dbReference type="GeneID" id="106177518"/>
<dbReference type="PROSITE" id="PS50089">
    <property type="entry name" value="ZF_RING_2"/>
    <property type="match status" value="1"/>
</dbReference>
<dbReference type="Gene3D" id="1.10.150.50">
    <property type="entry name" value="Transcription Factor, Ets-1"/>
    <property type="match status" value="1"/>
</dbReference>
<protein>
    <submittedName>
        <fullName evidence="10">E3 ubiquitin-protein ligase LRSAM1-like</fullName>
    </submittedName>
</protein>
<evidence type="ECO:0000256" key="2">
    <source>
        <dbReference type="ARBA" id="ARBA00022771"/>
    </source>
</evidence>
<feature type="compositionally biased region" description="Basic and acidic residues" evidence="6">
    <location>
        <begin position="247"/>
        <end position="262"/>
    </location>
</feature>
<dbReference type="CDD" id="cd16515">
    <property type="entry name" value="RING-HC_LRSAM1"/>
    <property type="match status" value="1"/>
</dbReference>
<dbReference type="InterPro" id="IPR001841">
    <property type="entry name" value="Znf_RING"/>
</dbReference>
<keyword evidence="2 4" id="KW-0863">Zinc-finger</keyword>
<dbReference type="RefSeq" id="XP_013415769.1">
    <property type="nucleotide sequence ID" value="XM_013560315.2"/>
</dbReference>
<dbReference type="InterPro" id="IPR013083">
    <property type="entry name" value="Znf_RING/FYVE/PHD"/>
</dbReference>
<dbReference type="PROSITE" id="PS50105">
    <property type="entry name" value="SAM_DOMAIN"/>
    <property type="match status" value="1"/>
</dbReference>
<dbReference type="Gene3D" id="3.30.40.10">
    <property type="entry name" value="Zinc/RING finger domain, C3HC4 (zinc finger)"/>
    <property type="match status" value="1"/>
</dbReference>
<dbReference type="InterPro" id="IPR013761">
    <property type="entry name" value="SAM/pointed_sf"/>
</dbReference>
<feature type="domain" description="RING-type" evidence="7">
    <location>
        <begin position="298"/>
        <end position="333"/>
    </location>
</feature>
<keyword evidence="3" id="KW-0862">Zinc</keyword>
<evidence type="ECO:0000256" key="3">
    <source>
        <dbReference type="ARBA" id="ARBA00022833"/>
    </source>
</evidence>
<dbReference type="FunFam" id="1.10.1170.10:FF:000002">
    <property type="entry name" value="Baculoviral IAP repeat containing 7"/>
    <property type="match status" value="1"/>
</dbReference>
<dbReference type="InParanoid" id="A0A1S3K081"/>
<dbReference type="AlphaFoldDB" id="A0A1S3K081"/>
<keyword evidence="9" id="KW-1185">Reference proteome</keyword>
<sequence length="345" mass="40350">MERMLQENENFENMRQMYLAQRQEVAQRAQQSVVDADSNIENLLVNKDMSKKEFLEQLIREEKWQKEAFESLLLQKDSKHQRISSQIELIERELMQMTLVEMERRDVRIDSEKNMLTEKRQELSKMLVQLIEEKEHREEQIKNRLLEMEQAKLDNQMDYWLVQYQRLMDRKPDALINQEIQLEYAVENILREANANDYIPLFARHRISIETMEILTEEDMCKMGVTELGIRKAIIKAIQEYQDEQQRAAKKTKDIEKTKDAEPSESQEADAAIAPPSAGVTPSAPPVTELIARVTSDCVVCMDSRSEMIFMNCGHVCCCKTCSESLPDCPLCRQKIVQKIRLTQG</sequence>
<dbReference type="InterPro" id="IPR001660">
    <property type="entry name" value="SAM"/>
</dbReference>
<gene>
    <name evidence="10" type="primary">LOC106177518</name>
</gene>
<dbReference type="SUPFAM" id="SSF57850">
    <property type="entry name" value="RING/U-box"/>
    <property type="match status" value="1"/>
</dbReference>
<organism evidence="9 10">
    <name type="scientific">Lingula anatina</name>
    <name type="common">Brachiopod</name>
    <name type="synonym">Lingula unguis</name>
    <dbReference type="NCBI Taxonomy" id="7574"/>
    <lineage>
        <taxon>Eukaryota</taxon>
        <taxon>Metazoa</taxon>
        <taxon>Spiralia</taxon>
        <taxon>Lophotrochozoa</taxon>
        <taxon>Brachiopoda</taxon>
        <taxon>Linguliformea</taxon>
        <taxon>Lingulata</taxon>
        <taxon>Lingulida</taxon>
        <taxon>Linguloidea</taxon>
        <taxon>Lingulidae</taxon>
        <taxon>Lingula</taxon>
    </lineage>
</organism>
<dbReference type="SUPFAM" id="SSF47769">
    <property type="entry name" value="SAM/Pointed domain"/>
    <property type="match status" value="1"/>
</dbReference>
<name>A0A1S3K081_LINAN</name>
<evidence type="ECO:0000256" key="4">
    <source>
        <dbReference type="PROSITE-ProRule" id="PRU00175"/>
    </source>
</evidence>
<dbReference type="Pfam" id="PF00536">
    <property type="entry name" value="SAM_1"/>
    <property type="match status" value="1"/>
</dbReference>
<keyword evidence="5" id="KW-0175">Coiled coil</keyword>
<dbReference type="InterPro" id="IPR050784">
    <property type="entry name" value="IAP"/>
</dbReference>
<dbReference type="Pfam" id="PF13920">
    <property type="entry name" value="zf-C3HC4_3"/>
    <property type="match status" value="1"/>
</dbReference>
<dbReference type="SMART" id="SM00454">
    <property type="entry name" value="SAM"/>
    <property type="match status" value="1"/>
</dbReference>